<dbReference type="GO" id="GO:0000287">
    <property type="term" value="F:magnesium ion binding"/>
    <property type="evidence" value="ECO:0007669"/>
    <property type="project" value="TreeGrafter"/>
</dbReference>
<keyword evidence="8" id="KW-0460">Magnesium</keyword>
<dbReference type="GO" id="GO:0036424">
    <property type="term" value="F:L-phosphoserine phosphatase activity"/>
    <property type="evidence" value="ECO:0007669"/>
    <property type="project" value="InterPro"/>
</dbReference>
<dbReference type="InterPro" id="IPR004469">
    <property type="entry name" value="PSP"/>
</dbReference>
<evidence type="ECO:0000256" key="9">
    <source>
        <dbReference type="ARBA" id="ARBA00023299"/>
    </source>
</evidence>
<dbReference type="NCBIfam" id="TIGR01488">
    <property type="entry name" value="HAD-SF-IB"/>
    <property type="match status" value="1"/>
</dbReference>
<dbReference type="STRING" id="1891671.SAMN06295885_1545"/>
<dbReference type="InterPro" id="IPR023214">
    <property type="entry name" value="HAD_sf"/>
</dbReference>
<evidence type="ECO:0000256" key="10">
    <source>
        <dbReference type="ARBA" id="ARBA00031693"/>
    </source>
</evidence>
<evidence type="ECO:0000313" key="14">
    <source>
        <dbReference type="EMBL" id="SMH38795.1"/>
    </source>
</evidence>
<evidence type="ECO:0000256" key="5">
    <source>
        <dbReference type="ARBA" id="ARBA00022605"/>
    </source>
</evidence>
<dbReference type="PANTHER" id="PTHR43344:SF2">
    <property type="entry name" value="PHOSPHOSERINE PHOSPHATASE"/>
    <property type="match status" value="1"/>
</dbReference>
<accession>A0A1X7NNK3</accession>
<keyword evidence="7" id="KW-0378">Hydrolase</keyword>
<protein>
    <recommendedName>
        <fullName evidence="4">phosphoserine phosphatase</fullName>
        <ecNumber evidence="4">3.1.3.3</ecNumber>
    </recommendedName>
    <alternativeName>
        <fullName evidence="10">O-phosphoserine phosphohydrolase</fullName>
    </alternativeName>
</protein>
<dbReference type="GO" id="GO:0005737">
    <property type="term" value="C:cytoplasm"/>
    <property type="evidence" value="ECO:0007669"/>
    <property type="project" value="TreeGrafter"/>
</dbReference>
<keyword evidence="15" id="KW-1185">Reference proteome</keyword>
<dbReference type="EC" id="3.1.3.3" evidence="4"/>
<dbReference type="Gene3D" id="3.40.50.1000">
    <property type="entry name" value="HAD superfamily/HAD-like"/>
    <property type="match status" value="1"/>
</dbReference>
<comment type="catalytic activity">
    <reaction evidence="12">
        <text>O-phospho-D-serine + H2O = D-serine + phosphate</text>
        <dbReference type="Rhea" id="RHEA:24873"/>
        <dbReference type="ChEBI" id="CHEBI:15377"/>
        <dbReference type="ChEBI" id="CHEBI:35247"/>
        <dbReference type="ChEBI" id="CHEBI:43474"/>
        <dbReference type="ChEBI" id="CHEBI:58680"/>
        <dbReference type="EC" id="3.1.3.3"/>
    </reaction>
</comment>
<name>A0A1X7NNK3_9MICO</name>
<evidence type="ECO:0000256" key="12">
    <source>
        <dbReference type="ARBA" id="ARBA00048523"/>
    </source>
</evidence>
<evidence type="ECO:0000256" key="4">
    <source>
        <dbReference type="ARBA" id="ARBA00012640"/>
    </source>
</evidence>
<evidence type="ECO:0000256" key="8">
    <source>
        <dbReference type="ARBA" id="ARBA00022842"/>
    </source>
</evidence>
<dbReference type="AlphaFoldDB" id="A0A1X7NNK3"/>
<dbReference type="SUPFAM" id="SSF56784">
    <property type="entry name" value="HAD-like"/>
    <property type="match status" value="1"/>
</dbReference>
<dbReference type="UniPathway" id="UPA00135">
    <property type="reaction ID" value="UER00198"/>
</dbReference>
<dbReference type="OrthoDB" id="9792539at2"/>
<dbReference type="SFLD" id="SFLDS00003">
    <property type="entry name" value="Haloacid_Dehalogenase"/>
    <property type="match status" value="1"/>
</dbReference>
<keyword evidence="6" id="KW-0479">Metal-binding</keyword>
<sequence length="219" mass="22247">MSERPLAPARFLVVLDADSTLLQDEVIELLAAHAGSGARVAAVTERAMRGEIDFGESLRERVATLAGLPQEICAGVSGDVRVTPGVEQLVAGVHAAGGRIGVVSGGFHEVLDPVAGELGLDHIRANRLASTDGRLTGGVDGPVIDASAKAAALREWASGAGVPLRRTIAVGDGANDLEMMAVAGLSVAFNAKPVVRASADLVVGGIDLSQLLPVLGLRG</sequence>
<dbReference type="EMBL" id="FXBM01000001">
    <property type="protein sequence ID" value="SMH38795.1"/>
    <property type="molecule type" value="Genomic_DNA"/>
</dbReference>
<evidence type="ECO:0000313" key="15">
    <source>
        <dbReference type="Proteomes" id="UP000193711"/>
    </source>
</evidence>
<dbReference type="NCBIfam" id="TIGR00338">
    <property type="entry name" value="serB"/>
    <property type="match status" value="1"/>
</dbReference>
<evidence type="ECO:0000256" key="7">
    <source>
        <dbReference type="ARBA" id="ARBA00022801"/>
    </source>
</evidence>
<comment type="similarity">
    <text evidence="3">Belongs to the HAD-like hydrolase superfamily. SerB family.</text>
</comment>
<keyword evidence="5" id="KW-0028">Amino-acid biosynthesis</keyword>
<evidence type="ECO:0000256" key="1">
    <source>
        <dbReference type="ARBA" id="ARBA00001946"/>
    </source>
</evidence>
<evidence type="ECO:0000256" key="3">
    <source>
        <dbReference type="ARBA" id="ARBA00009184"/>
    </source>
</evidence>
<evidence type="ECO:0000256" key="2">
    <source>
        <dbReference type="ARBA" id="ARBA00005135"/>
    </source>
</evidence>
<dbReference type="GO" id="GO:0006564">
    <property type="term" value="P:L-serine biosynthetic process"/>
    <property type="evidence" value="ECO:0007669"/>
    <property type="project" value="UniProtKB-KW"/>
</dbReference>
<dbReference type="InterPro" id="IPR036412">
    <property type="entry name" value="HAD-like_sf"/>
</dbReference>
<dbReference type="Pfam" id="PF12710">
    <property type="entry name" value="HAD"/>
    <property type="match status" value="1"/>
</dbReference>
<dbReference type="Proteomes" id="UP000193711">
    <property type="component" value="Unassembled WGS sequence"/>
</dbReference>
<dbReference type="PANTHER" id="PTHR43344">
    <property type="entry name" value="PHOSPHOSERINE PHOSPHATASE"/>
    <property type="match status" value="1"/>
</dbReference>
<keyword evidence="9" id="KW-0718">Serine biosynthesis</keyword>
<evidence type="ECO:0000256" key="11">
    <source>
        <dbReference type="ARBA" id="ARBA00048138"/>
    </source>
</evidence>
<dbReference type="SFLD" id="SFLDG01137">
    <property type="entry name" value="C1.6.1:_Phosphoserine_Phosphat"/>
    <property type="match status" value="1"/>
</dbReference>
<dbReference type="InterPro" id="IPR050582">
    <property type="entry name" value="HAD-like_SerB"/>
</dbReference>
<proteinExistence type="inferred from homology"/>
<reference evidence="15" key="1">
    <citation type="submission" date="2017-04" db="EMBL/GenBank/DDBJ databases">
        <authorList>
            <person name="Varghese N."/>
            <person name="Submissions S."/>
        </authorList>
    </citation>
    <scope>NUCLEOTIDE SEQUENCE [LARGE SCALE GENOMIC DNA]</scope>
    <source>
        <strain evidence="15">VKM Ac-2121</strain>
    </source>
</reference>
<comment type="pathway">
    <text evidence="2">Amino-acid biosynthesis; L-serine biosynthesis; L-serine from 3-phospho-D-glycerate: step 3/3.</text>
</comment>
<dbReference type="RefSeq" id="WP_085475909.1">
    <property type="nucleotide sequence ID" value="NZ_FXBM01000001.1"/>
</dbReference>
<feature type="active site" description="Proton donor" evidence="13">
    <location>
        <position position="18"/>
    </location>
</feature>
<comment type="cofactor">
    <cofactor evidence="1">
        <name>Mg(2+)</name>
        <dbReference type="ChEBI" id="CHEBI:18420"/>
    </cofactor>
</comment>
<dbReference type="SFLD" id="SFLDG01136">
    <property type="entry name" value="C1.6:_Phosphoserine_Phosphatas"/>
    <property type="match status" value="1"/>
</dbReference>
<dbReference type="SFLD" id="SFLDF00029">
    <property type="entry name" value="phosphoserine_phosphatase"/>
    <property type="match status" value="1"/>
</dbReference>
<gene>
    <name evidence="14" type="ORF">SAMN06295885_1545</name>
</gene>
<evidence type="ECO:0000256" key="13">
    <source>
        <dbReference type="PIRSR" id="PIRSR604469-1"/>
    </source>
</evidence>
<comment type="catalytic activity">
    <reaction evidence="11">
        <text>O-phospho-L-serine + H2O = L-serine + phosphate</text>
        <dbReference type="Rhea" id="RHEA:21208"/>
        <dbReference type="ChEBI" id="CHEBI:15377"/>
        <dbReference type="ChEBI" id="CHEBI:33384"/>
        <dbReference type="ChEBI" id="CHEBI:43474"/>
        <dbReference type="ChEBI" id="CHEBI:57524"/>
        <dbReference type="EC" id="3.1.3.3"/>
    </reaction>
</comment>
<feature type="active site" description="Nucleophile" evidence="13">
    <location>
        <position position="16"/>
    </location>
</feature>
<organism evidence="14 15">
    <name type="scientific">Rathayibacter oskolensis</name>
    <dbReference type="NCBI Taxonomy" id="1891671"/>
    <lineage>
        <taxon>Bacteria</taxon>
        <taxon>Bacillati</taxon>
        <taxon>Actinomycetota</taxon>
        <taxon>Actinomycetes</taxon>
        <taxon>Micrococcales</taxon>
        <taxon>Microbacteriaceae</taxon>
        <taxon>Rathayibacter</taxon>
    </lineage>
</organism>
<evidence type="ECO:0000256" key="6">
    <source>
        <dbReference type="ARBA" id="ARBA00022723"/>
    </source>
</evidence>